<feature type="signal peptide" evidence="2">
    <location>
        <begin position="1"/>
        <end position="21"/>
    </location>
</feature>
<evidence type="ECO:0000313" key="3">
    <source>
        <dbReference type="EMBL" id="TFU70163.1"/>
    </source>
</evidence>
<accession>A0A9X8VEK5</accession>
<organism evidence="3">
    <name type="scientific">Serratia marcescens</name>
    <dbReference type="NCBI Taxonomy" id="615"/>
    <lineage>
        <taxon>Bacteria</taxon>
        <taxon>Pseudomonadati</taxon>
        <taxon>Pseudomonadota</taxon>
        <taxon>Gammaproteobacteria</taxon>
        <taxon>Enterobacterales</taxon>
        <taxon>Yersiniaceae</taxon>
        <taxon>Serratia</taxon>
    </lineage>
</organism>
<feature type="compositionally biased region" description="Basic and acidic residues" evidence="1">
    <location>
        <begin position="70"/>
        <end position="83"/>
    </location>
</feature>
<reference evidence="3" key="1">
    <citation type="submission" date="2019-03" db="EMBL/GenBank/DDBJ databases">
        <title>Serratia marcescens strain N2 draft genome.</title>
        <authorList>
            <person name="Yassin A."/>
            <person name="El-Kenawy N."/>
            <person name="Youssef N.H."/>
        </authorList>
    </citation>
    <scope>NUCLEOTIDE SEQUENCE [LARGE SCALE GENOMIC DNA]</scope>
    <source>
        <strain evidence="3">N2</strain>
    </source>
</reference>
<dbReference type="InterPro" id="IPR022236">
    <property type="entry name" value="DUF3761"/>
</dbReference>
<evidence type="ECO:0000256" key="1">
    <source>
        <dbReference type="SAM" id="MobiDB-lite"/>
    </source>
</evidence>
<feature type="compositionally biased region" description="Low complexity" evidence="1">
    <location>
        <begin position="115"/>
        <end position="130"/>
    </location>
</feature>
<dbReference type="RefSeq" id="WP_249339908.1">
    <property type="nucleotide sequence ID" value="NZ_SPSG02000053.1"/>
</dbReference>
<evidence type="ECO:0000256" key="2">
    <source>
        <dbReference type="SAM" id="SignalP"/>
    </source>
</evidence>
<dbReference type="AlphaFoldDB" id="A0A9X8VEK5"/>
<protein>
    <submittedName>
        <fullName evidence="3">DUF3761 domain-containing protein</fullName>
    </submittedName>
</protein>
<sequence length="136" mass="14211">MRILPLTFLLCGFILSTGTMAASPAKKGEQQSVDAQQTTDIPAPKKASHPRKPKVDNVTLQPADAAPATVRDKAGRFVKKEKALPTPTQKSAPTPAAVPKGAEAGATAKCKDGSFSHSQQHSGSCSRHGGVAQWLN</sequence>
<gene>
    <name evidence="3" type="ORF">E0L31_22075</name>
</gene>
<proteinExistence type="predicted"/>
<feature type="chain" id="PRO_5040808547" evidence="2">
    <location>
        <begin position="22"/>
        <end position="136"/>
    </location>
</feature>
<keyword evidence="2" id="KW-0732">Signal</keyword>
<feature type="region of interest" description="Disordered" evidence="1">
    <location>
        <begin position="24"/>
        <end position="136"/>
    </location>
</feature>
<comment type="caution">
    <text evidence="3">The sequence shown here is derived from an EMBL/GenBank/DDBJ whole genome shotgun (WGS) entry which is preliminary data.</text>
</comment>
<dbReference type="Pfam" id="PF12587">
    <property type="entry name" value="DUF3761"/>
    <property type="match status" value="1"/>
</dbReference>
<feature type="compositionally biased region" description="Polar residues" evidence="1">
    <location>
        <begin position="30"/>
        <end position="40"/>
    </location>
</feature>
<name>A0A9X8VEK5_SERMA</name>
<dbReference type="EMBL" id="SPSG01002958">
    <property type="protein sequence ID" value="TFU70163.1"/>
    <property type="molecule type" value="Genomic_DNA"/>
</dbReference>